<dbReference type="KEGG" id="abp:AGABI1DRAFT106087"/>
<name>K5X0M2_AGABU</name>
<feature type="coiled-coil region" evidence="1">
    <location>
        <begin position="116"/>
        <end position="157"/>
    </location>
</feature>
<evidence type="ECO:0000313" key="3">
    <source>
        <dbReference type="Proteomes" id="UP000008493"/>
    </source>
</evidence>
<accession>K5X0M2</accession>
<dbReference type="GeneID" id="18822233"/>
<gene>
    <name evidence="2" type="ORF">AGABI1DRAFT_106087</name>
</gene>
<reference evidence="3" key="1">
    <citation type="journal article" date="2012" name="Proc. Natl. Acad. Sci. U.S.A.">
        <title>Genome sequence of the button mushroom Agaricus bisporus reveals mechanisms governing adaptation to a humic-rich ecological niche.</title>
        <authorList>
            <person name="Morin E."/>
            <person name="Kohler A."/>
            <person name="Baker A.R."/>
            <person name="Foulongne-Oriol M."/>
            <person name="Lombard V."/>
            <person name="Nagy L.G."/>
            <person name="Ohm R.A."/>
            <person name="Patyshakuliyeva A."/>
            <person name="Brun A."/>
            <person name="Aerts A.L."/>
            <person name="Bailey A.M."/>
            <person name="Billette C."/>
            <person name="Coutinho P.M."/>
            <person name="Deakin G."/>
            <person name="Doddapaneni H."/>
            <person name="Floudas D."/>
            <person name="Grimwood J."/>
            <person name="Hilden K."/>
            <person name="Kuees U."/>
            <person name="LaButti K.M."/>
            <person name="Lapidus A."/>
            <person name="Lindquist E.A."/>
            <person name="Lucas S.M."/>
            <person name="Murat C."/>
            <person name="Riley R.W."/>
            <person name="Salamov A.A."/>
            <person name="Schmutz J."/>
            <person name="Subramanian V."/>
            <person name="Woesten H.A.B."/>
            <person name="Xu J."/>
            <person name="Eastwood D.C."/>
            <person name="Foster G.D."/>
            <person name="Sonnenberg A.S."/>
            <person name="Cullen D."/>
            <person name="de Vries R.P."/>
            <person name="Lundell T."/>
            <person name="Hibbett D.S."/>
            <person name="Henrissat B."/>
            <person name="Burton K.S."/>
            <person name="Kerrigan R.W."/>
            <person name="Challen M.P."/>
            <person name="Grigoriev I.V."/>
            <person name="Martin F."/>
        </authorList>
    </citation>
    <scope>NUCLEOTIDE SEQUENCE [LARGE SCALE GENOMIC DNA]</scope>
    <source>
        <strain evidence="3">JB137-S8 / ATCC MYA-4627 / FGSC 10392</strain>
    </source>
</reference>
<evidence type="ECO:0000313" key="2">
    <source>
        <dbReference type="EMBL" id="EKM81356.1"/>
    </source>
</evidence>
<sequence length="412" mass="46635">MAAIIGFCRIMRFVMHHIARIKDYFLINTTQNNQSTDIDSECVLVPEQETQMSNEAPSTSSSFYLISEGTVKNSSAMPSKTDSTPELEMASLSRQLHDLELDNFPRPRTRDPDNVRRKLEKELERLKIRETKMNRRINDSKQKLKSLEARYEEEKWEDDLYETRIKELKVANAIIETRSSVSQEDIINRVREMNEQIIHISSVVVGVRSGRPCVSLFSDAITDALGQSFLSLLQTSGYHFGDERIIQALLQIFLARSSANFVRSWHPREHLDYCLGRLYDRIVVDESQALAGKWRQMAFKQLPRGPDKNALQQFTVNIVHMLSVIASGAGWGGSNASDIHILVRDLLENAEIVRVYMKTGVISADVQAWIARRGDTYDPVTMESTLNETGTGSRVLGSTGIGLRVLARNGTI</sequence>
<dbReference type="InParanoid" id="K5X0M2"/>
<keyword evidence="3" id="KW-1185">Reference proteome</keyword>
<dbReference type="OMA" id="HHIARIK"/>
<dbReference type="HOGENOM" id="CLU_667233_0_0_1"/>
<dbReference type="Proteomes" id="UP000008493">
    <property type="component" value="Unassembled WGS sequence"/>
</dbReference>
<dbReference type="AlphaFoldDB" id="K5X0M2"/>
<proteinExistence type="predicted"/>
<dbReference type="OrthoDB" id="3028765at2759"/>
<dbReference type="RefSeq" id="XP_007328791.1">
    <property type="nucleotide sequence ID" value="XM_007328729.1"/>
</dbReference>
<keyword evidence="1" id="KW-0175">Coiled coil</keyword>
<evidence type="ECO:0000256" key="1">
    <source>
        <dbReference type="SAM" id="Coils"/>
    </source>
</evidence>
<protein>
    <submittedName>
        <fullName evidence="2">Uncharacterized protein</fullName>
    </submittedName>
</protein>
<dbReference type="EMBL" id="JH971388">
    <property type="protein sequence ID" value="EKM81356.1"/>
    <property type="molecule type" value="Genomic_DNA"/>
</dbReference>
<organism evidence="2 3">
    <name type="scientific">Agaricus bisporus var. burnettii (strain JB137-S8 / ATCC MYA-4627 / FGSC 10392)</name>
    <name type="common">White button mushroom</name>
    <dbReference type="NCBI Taxonomy" id="597362"/>
    <lineage>
        <taxon>Eukaryota</taxon>
        <taxon>Fungi</taxon>
        <taxon>Dikarya</taxon>
        <taxon>Basidiomycota</taxon>
        <taxon>Agaricomycotina</taxon>
        <taxon>Agaricomycetes</taxon>
        <taxon>Agaricomycetidae</taxon>
        <taxon>Agaricales</taxon>
        <taxon>Agaricineae</taxon>
        <taxon>Agaricaceae</taxon>
        <taxon>Agaricus</taxon>
    </lineage>
</organism>